<dbReference type="InterPro" id="IPR052179">
    <property type="entry name" value="DD-CPase-like"/>
</dbReference>
<dbReference type="Pfam" id="PF02557">
    <property type="entry name" value="VanY"/>
    <property type="match status" value="1"/>
</dbReference>
<dbReference type="Proteomes" id="UP001501821">
    <property type="component" value="Unassembled WGS sequence"/>
</dbReference>
<dbReference type="PANTHER" id="PTHR34385">
    <property type="entry name" value="D-ALANYL-D-ALANINE CARBOXYPEPTIDASE"/>
    <property type="match status" value="1"/>
</dbReference>
<evidence type="ECO:0000313" key="3">
    <source>
        <dbReference type="Proteomes" id="UP001501821"/>
    </source>
</evidence>
<dbReference type="PANTHER" id="PTHR34385:SF1">
    <property type="entry name" value="PEPTIDOGLYCAN L-ALANYL-D-GLUTAMATE ENDOPEPTIDASE CWLK"/>
    <property type="match status" value="1"/>
</dbReference>
<proteinExistence type="predicted"/>
<keyword evidence="3" id="KW-1185">Reference proteome</keyword>
<evidence type="ECO:0000313" key="2">
    <source>
        <dbReference type="EMBL" id="GAA3808876.1"/>
    </source>
</evidence>
<gene>
    <name evidence="2" type="ORF">GCM10022242_09650</name>
</gene>
<dbReference type="CDD" id="cd14846">
    <property type="entry name" value="Peptidase_M15_like"/>
    <property type="match status" value="1"/>
</dbReference>
<dbReference type="SUPFAM" id="SSF55166">
    <property type="entry name" value="Hedgehog/DD-peptidase"/>
    <property type="match status" value="1"/>
</dbReference>
<dbReference type="InterPro" id="IPR009045">
    <property type="entry name" value="Zn_M74/Hedgehog-like"/>
</dbReference>
<comment type="caution">
    <text evidence="2">The sequence shown here is derived from an EMBL/GenBank/DDBJ whole genome shotgun (WGS) entry which is preliminary data.</text>
</comment>
<dbReference type="EMBL" id="BAABAH010000002">
    <property type="protein sequence ID" value="GAA3808876.1"/>
    <property type="molecule type" value="Genomic_DNA"/>
</dbReference>
<dbReference type="InterPro" id="IPR003709">
    <property type="entry name" value="VanY-like_core_dom"/>
</dbReference>
<dbReference type="RefSeq" id="WP_344772843.1">
    <property type="nucleotide sequence ID" value="NZ_BAABAH010000002.1"/>
</dbReference>
<sequence>MLSTRLAPAARRRSPATGLAVLLVTVATVVAALVVHHSLASSDRSAFSVLRGVHGAHHDGIGVEDGVVPDGVTVFDDHYPAVTRLDPDLLDALRRAGGDAASSGVTLYVNSGWRSAPYQQELLDEAVGKYGSEAAAERWVSTPETSLHVAGEAVDIGRPDGAAWLTEHGSAYGLCRVYANEPWHFELRPDAAALGCPATYADPTQDPRMQQ</sequence>
<name>A0ABP7I1E5_9ACTN</name>
<accession>A0ABP7I1E5</accession>
<feature type="domain" description="D-alanyl-D-alanine carboxypeptidase-like core" evidence="1">
    <location>
        <begin position="84"/>
        <end position="184"/>
    </location>
</feature>
<reference evidence="3" key="1">
    <citation type="journal article" date="2019" name="Int. J. Syst. Evol. Microbiol.">
        <title>The Global Catalogue of Microorganisms (GCM) 10K type strain sequencing project: providing services to taxonomists for standard genome sequencing and annotation.</title>
        <authorList>
            <consortium name="The Broad Institute Genomics Platform"/>
            <consortium name="The Broad Institute Genome Sequencing Center for Infectious Disease"/>
            <person name="Wu L."/>
            <person name="Ma J."/>
        </authorList>
    </citation>
    <scope>NUCLEOTIDE SEQUENCE [LARGE SCALE GENOMIC DNA]</scope>
    <source>
        <strain evidence="3">JCM 16953</strain>
    </source>
</reference>
<protein>
    <recommendedName>
        <fullName evidence="1">D-alanyl-D-alanine carboxypeptidase-like core domain-containing protein</fullName>
    </recommendedName>
</protein>
<dbReference type="Gene3D" id="3.30.1380.10">
    <property type="match status" value="1"/>
</dbReference>
<organism evidence="2 3">
    <name type="scientific">Nocardioides panacisoli</name>
    <dbReference type="NCBI Taxonomy" id="627624"/>
    <lineage>
        <taxon>Bacteria</taxon>
        <taxon>Bacillati</taxon>
        <taxon>Actinomycetota</taxon>
        <taxon>Actinomycetes</taxon>
        <taxon>Propionibacteriales</taxon>
        <taxon>Nocardioidaceae</taxon>
        <taxon>Nocardioides</taxon>
    </lineage>
</organism>
<evidence type="ECO:0000259" key="1">
    <source>
        <dbReference type="Pfam" id="PF02557"/>
    </source>
</evidence>